<evidence type="ECO:0000313" key="3">
    <source>
        <dbReference type="Proteomes" id="UP001595851"/>
    </source>
</evidence>
<organism evidence="2 3">
    <name type="scientific">Nonomuraea purpurea</name>
    <dbReference type="NCBI Taxonomy" id="1849276"/>
    <lineage>
        <taxon>Bacteria</taxon>
        <taxon>Bacillati</taxon>
        <taxon>Actinomycetota</taxon>
        <taxon>Actinomycetes</taxon>
        <taxon>Streptosporangiales</taxon>
        <taxon>Streptosporangiaceae</taxon>
        <taxon>Nonomuraea</taxon>
    </lineage>
</organism>
<evidence type="ECO:0000259" key="1">
    <source>
        <dbReference type="PROSITE" id="PS50943"/>
    </source>
</evidence>
<protein>
    <recommendedName>
        <fullName evidence="1">HTH cro/C1-type domain-containing protein</fullName>
    </recommendedName>
</protein>
<dbReference type="EMBL" id="JBHSBI010000027">
    <property type="protein sequence ID" value="MFC4013399.1"/>
    <property type="molecule type" value="Genomic_DNA"/>
</dbReference>
<accession>A0ABV8GKH1</accession>
<sequence length="243" mass="26186">MLGVLLARLSDYRGLSPDDLSRLAEVSEAEVQEVRDGAEPSSSLLLRLAPALGWHDVDLFAFAGMPVPDELTPLDARAGSWVASLINQARCLPSEHVDELRQRARSLPQRPRTRPFPPPHPWEQNEPSFGAALVRMLAYRNLGWTSAAKCLLCLTGLGLAGATIGGIGRGVKELSPDLLARFATVLGIPVGDLAAVTGIAPPESPPPAYPAAADLAGLIWDVRRLTYEQVRHLHDEAETLQSD</sequence>
<dbReference type="Proteomes" id="UP001595851">
    <property type="component" value="Unassembled WGS sequence"/>
</dbReference>
<dbReference type="PROSITE" id="PS50943">
    <property type="entry name" value="HTH_CROC1"/>
    <property type="match status" value="1"/>
</dbReference>
<dbReference type="InterPro" id="IPR001387">
    <property type="entry name" value="Cro/C1-type_HTH"/>
</dbReference>
<dbReference type="SUPFAM" id="SSF47413">
    <property type="entry name" value="lambda repressor-like DNA-binding domains"/>
    <property type="match status" value="1"/>
</dbReference>
<comment type="caution">
    <text evidence="2">The sequence shown here is derived from an EMBL/GenBank/DDBJ whole genome shotgun (WGS) entry which is preliminary data.</text>
</comment>
<gene>
    <name evidence="2" type="ORF">ACFOY2_39660</name>
</gene>
<dbReference type="InterPro" id="IPR010982">
    <property type="entry name" value="Lambda_DNA-bd_dom_sf"/>
</dbReference>
<feature type="domain" description="HTH cro/C1-type" evidence="1">
    <location>
        <begin position="157"/>
        <end position="193"/>
    </location>
</feature>
<evidence type="ECO:0000313" key="2">
    <source>
        <dbReference type="EMBL" id="MFC4013399.1"/>
    </source>
</evidence>
<proteinExistence type="predicted"/>
<keyword evidence="3" id="KW-1185">Reference proteome</keyword>
<reference evidence="3" key="1">
    <citation type="journal article" date="2019" name="Int. J. Syst. Evol. Microbiol.">
        <title>The Global Catalogue of Microorganisms (GCM) 10K type strain sequencing project: providing services to taxonomists for standard genome sequencing and annotation.</title>
        <authorList>
            <consortium name="The Broad Institute Genomics Platform"/>
            <consortium name="The Broad Institute Genome Sequencing Center for Infectious Disease"/>
            <person name="Wu L."/>
            <person name="Ma J."/>
        </authorList>
    </citation>
    <scope>NUCLEOTIDE SEQUENCE [LARGE SCALE GENOMIC DNA]</scope>
    <source>
        <strain evidence="3">TBRC 1276</strain>
    </source>
</reference>
<dbReference type="RefSeq" id="WP_379533267.1">
    <property type="nucleotide sequence ID" value="NZ_JBHSBI010000027.1"/>
</dbReference>
<name>A0ABV8GKH1_9ACTN</name>